<dbReference type="STRING" id="296218.AWN68_00275"/>
<keyword evidence="2" id="KW-1185">Reference proteome</keyword>
<dbReference type="EMBL" id="LRDB01000001">
    <property type="protein sequence ID" value="KYG83285.1"/>
    <property type="molecule type" value="Genomic_DNA"/>
</dbReference>
<dbReference type="Proteomes" id="UP000075615">
    <property type="component" value="Unassembled WGS sequence"/>
</dbReference>
<protein>
    <recommendedName>
        <fullName evidence="3">DUF4934 domain-containing protein</fullName>
    </recommendedName>
</protein>
<organism evidence="1 2">
    <name type="scientific">Roseivirga echinicomitans</name>
    <dbReference type="NCBI Taxonomy" id="296218"/>
    <lineage>
        <taxon>Bacteria</taxon>
        <taxon>Pseudomonadati</taxon>
        <taxon>Bacteroidota</taxon>
        <taxon>Cytophagia</taxon>
        <taxon>Cytophagales</taxon>
        <taxon>Roseivirgaceae</taxon>
        <taxon>Roseivirga</taxon>
    </lineage>
</organism>
<name>A0A150XXD2_9BACT</name>
<dbReference type="RefSeq" id="WP_068409891.1">
    <property type="nucleotide sequence ID" value="NZ_LRDB01000001.1"/>
</dbReference>
<evidence type="ECO:0000313" key="2">
    <source>
        <dbReference type="Proteomes" id="UP000075615"/>
    </source>
</evidence>
<sequence>MSQSKLISSGFPFLAVFIALFTFSSCSNEKEIETGLTTINLVEAYNNPALINMSDFASEIEYISLETSEETFYRWVRLNSTLGDSIILMKSSDRISLFDRKTGAYLRDIGYRGDDPEGFTNARTELGVNAKNKTVYAKGKRFDLYEYSLDEGLLINKIPGPKIEALEATLNSGSFTDVSLITSYGIIKDGLIAGYFMNMKGDEPYKLVVYDINGEILNLYPNYLSYEKQGISIRIEYTDFHNYNDGLFFKENFNDTVFNVGVDTLKPVLLYDLGEYSPPYAEQESMSIEQRKEYMFVRNTLQSPDFVFYNVSFKEKEAYGYYNRKTKEAKLSDPSTSNSKTGYTNDIDNFVSFYPTSINEAGEMMGLITAEEVYEWFQNNPDKIASLPENLQALQNIEPEDNPVIMIVKLK</sequence>
<comment type="caution">
    <text evidence="1">The sequence shown here is derived from an EMBL/GenBank/DDBJ whole genome shotgun (WGS) entry which is preliminary data.</text>
</comment>
<dbReference type="OrthoDB" id="1091820at2"/>
<accession>A0A150XXD2</accession>
<reference evidence="1 2" key="1">
    <citation type="submission" date="2016-01" db="EMBL/GenBank/DDBJ databases">
        <title>Genome sequencing of Roseivirga echinicomitans KMM 6058.</title>
        <authorList>
            <person name="Selvaratnam C."/>
            <person name="Thevarajoo S."/>
            <person name="Goh K.M."/>
            <person name="Ee R."/>
            <person name="Chan K.-G."/>
            <person name="Chong C.S."/>
        </authorList>
    </citation>
    <scope>NUCLEOTIDE SEQUENCE [LARGE SCALE GENOMIC DNA]</scope>
    <source>
        <strain evidence="1 2">KMM 6058</strain>
    </source>
</reference>
<evidence type="ECO:0000313" key="1">
    <source>
        <dbReference type="EMBL" id="KYG83285.1"/>
    </source>
</evidence>
<dbReference type="InterPro" id="IPR032559">
    <property type="entry name" value="DUF4933"/>
</dbReference>
<dbReference type="PROSITE" id="PS51257">
    <property type="entry name" value="PROKAR_LIPOPROTEIN"/>
    <property type="match status" value="1"/>
</dbReference>
<evidence type="ECO:0008006" key="3">
    <source>
        <dbReference type="Google" id="ProtNLM"/>
    </source>
</evidence>
<dbReference type="AlphaFoldDB" id="A0A150XXD2"/>
<gene>
    <name evidence="1" type="ORF">AWN68_00275</name>
</gene>
<dbReference type="Pfam" id="PF16287">
    <property type="entry name" value="DUF4933"/>
    <property type="match status" value="1"/>
</dbReference>
<proteinExistence type="predicted"/>